<feature type="domain" description="Mre11 DNA-binding" evidence="18">
    <location>
        <begin position="295"/>
        <end position="487"/>
    </location>
</feature>
<dbReference type="Pfam" id="PF00149">
    <property type="entry name" value="Metallophos"/>
    <property type="match status" value="1"/>
</dbReference>
<keyword evidence="6 16" id="KW-0540">Nuclease</keyword>
<evidence type="ECO:0000259" key="18">
    <source>
        <dbReference type="SMART" id="SM01347"/>
    </source>
</evidence>
<dbReference type="GO" id="GO:0004017">
    <property type="term" value="F:AMP kinase activity"/>
    <property type="evidence" value="ECO:0007669"/>
    <property type="project" value="EnsemblFungi"/>
</dbReference>
<dbReference type="GO" id="GO:0003691">
    <property type="term" value="F:double-stranded telomeric DNA binding"/>
    <property type="evidence" value="ECO:0007669"/>
    <property type="project" value="EnsemblFungi"/>
</dbReference>
<accession>A0A1D2VP66</accession>
<evidence type="ECO:0000256" key="6">
    <source>
        <dbReference type="ARBA" id="ARBA00022722"/>
    </source>
</evidence>
<evidence type="ECO:0000256" key="5">
    <source>
        <dbReference type="ARBA" id="ARBA00022454"/>
    </source>
</evidence>
<dbReference type="GO" id="GO:0006284">
    <property type="term" value="P:base-excision repair"/>
    <property type="evidence" value="ECO:0007669"/>
    <property type="project" value="EnsemblFungi"/>
</dbReference>
<evidence type="ECO:0000256" key="16">
    <source>
        <dbReference type="RuleBase" id="RU003447"/>
    </source>
</evidence>
<protein>
    <submittedName>
        <fullName evidence="19">DNA repair exonuclease</fullName>
    </submittedName>
</protein>
<dbReference type="GO" id="GO:0006357">
    <property type="term" value="P:regulation of transcription by RNA polymerase II"/>
    <property type="evidence" value="ECO:0007669"/>
    <property type="project" value="EnsemblFungi"/>
</dbReference>
<dbReference type="GO" id="GO:0030437">
    <property type="term" value="P:ascospore formation"/>
    <property type="evidence" value="ECO:0007669"/>
    <property type="project" value="EnsemblFungi"/>
</dbReference>
<evidence type="ECO:0000256" key="10">
    <source>
        <dbReference type="ARBA" id="ARBA00022801"/>
    </source>
</evidence>
<comment type="cofactor">
    <cofactor evidence="1">
        <name>Mn(2+)</name>
        <dbReference type="ChEBI" id="CHEBI:29035"/>
    </cofactor>
</comment>
<dbReference type="GO" id="GO:0031573">
    <property type="term" value="P:mitotic intra-S DNA damage checkpoint signaling"/>
    <property type="evidence" value="ECO:0007669"/>
    <property type="project" value="EnsemblFungi"/>
</dbReference>
<dbReference type="GO" id="GO:0062176">
    <property type="term" value="P:R-loop processing"/>
    <property type="evidence" value="ECO:0007669"/>
    <property type="project" value="EnsemblFungi"/>
</dbReference>
<dbReference type="GO" id="GO:0051880">
    <property type="term" value="F:G-quadruplex DNA binding"/>
    <property type="evidence" value="ECO:0007669"/>
    <property type="project" value="EnsemblFungi"/>
</dbReference>
<dbReference type="InParanoid" id="A0A1D2VP66"/>
<keyword evidence="7" id="KW-0479">Metal-binding</keyword>
<evidence type="ECO:0000313" key="20">
    <source>
        <dbReference type="Proteomes" id="UP000095038"/>
    </source>
</evidence>
<keyword evidence="15 16" id="KW-0469">Meiosis</keyword>
<dbReference type="InterPro" id="IPR038487">
    <property type="entry name" value="Mre11_capping_dom"/>
</dbReference>
<sequence length="518" mass="59234">MPQVSNPIQPSDDTIRILITTDNHVGYNENDPITGNDSWQSFDEVLKIAKDQDVDMILQSGDLFHVNKPSKKSLYHVMRSIRMNCFGDKPCELELLSDPSLSLDDGINMVNYEDPNLNISIPIFSISGNHDDISGDGLLAPMDVLSVCGFVNHFGKVLQSDRINIRPLLFQKGLTKLSLFGMASVRDERLFKTFRDGGVKFLTPTIRSNEWFNLMCVHQNHFAHVNTAYLPEEFLPKFLDLVIWGHEHECIPYTVTNSQTGFNTLQPGSSIATSLCEGEAVEKKVFVLSINQLDYSIEPIKLETIRPFIMAEISLKNSGIIPGPTTKSEITRYLINETESLIEKAKEQWVTQNAEIFEDNEEEEEEEEKEEEKEEERKKRIDSKFPLPLIRLRVDYSGGYEVENPRRFSNRFVGRIANVNNVVQFYRKKSFASNRRGTSKRGDDSDDENRNDVNIKLEVQNLVNSFLKDSELSLLSEDGINEAVKRFVDKEDKQALKEFIDTELKNDFKLLMKAEVTE</sequence>
<feature type="compositionally biased region" description="Acidic residues" evidence="17">
    <location>
        <begin position="356"/>
        <end position="374"/>
    </location>
</feature>
<dbReference type="InterPro" id="IPR004843">
    <property type="entry name" value="Calcineurin-like_PHP"/>
</dbReference>
<dbReference type="GO" id="GO:0140445">
    <property type="term" value="C:chromosome, telomeric repeat region"/>
    <property type="evidence" value="ECO:0007669"/>
    <property type="project" value="EnsemblFungi"/>
</dbReference>
<dbReference type="GO" id="GO:0043047">
    <property type="term" value="F:single-stranded telomeric DNA binding"/>
    <property type="evidence" value="ECO:0007669"/>
    <property type="project" value="EnsemblFungi"/>
</dbReference>
<dbReference type="AlphaFoldDB" id="A0A1D2VP66"/>
<dbReference type="GO" id="GO:0000727">
    <property type="term" value="P:double-strand break repair via break-induced replication"/>
    <property type="evidence" value="ECO:0007669"/>
    <property type="project" value="EnsemblFungi"/>
</dbReference>
<evidence type="ECO:0000256" key="15">
    <source>
        <dbReference type="ARBA" id="ARBA00023254"/>
    </source>
</evidence>
<evidence type="ECO:0000256" key="17">
    <source>
        <dbReference type="SAM" id="MobiDB-lite"/>
    </source>
</evidence>
<dbReference type="STRING" id="1344418.A0A1D2VP66"/>
<feature type="region of interest" description="Disordered" evidence="17">
    <location>
        <begin position="356"/>
        <end position="378"/>
    </location>
</feature>
<dbReference type="GO" id="GO:0008296">
    <property type="term" value="F:3'-5'-DNA exonuclease activity"/>
    <property type="evidence" value="ECO:0007669"/>
    <property type="project" value="EnsemblFungi"/>
</dbReference>
<dbReference type="SMART" id="SM01347">
    <property type="entry name" value="Mre11_DNA_bind"/>
    <property type="match status" value="1"/>
</dbReference>
<dbReference type="GO" id="GO:0030870">
    <property type="term" value="C:Mre11 complex"/>
    <property type="evidence" value="ECO:0007669"/>
    <property type="project" value="EnsemblFungi"/>
</dbReference>
<name>A0A1D2VP66_9ASCO</name>
<keyword evidence="13 16" id="KW-0464">Manganese</keyword>
<dbReference type="SUPFAM" id="SSF56300">
    <property type="entry name" value="Metallo-dependent phosphatases"/>
    <property type="match status" value="1"/>
</dbReference>
<keyword evidence="14 16" id="KW-0539">Nucleus</keyword>
<evidence type="ECO:0000256" key="14">
    <source>
        <dbReference type="ARBA" id="ARBA00023242"/>
    </source>
</evidence>
<evidence type="ECO:0000256" key="7">
    <source>
        <dbReference type="ARBA" id="ARBA00022723"/>
    </source>
</evidence>
<comment type="similarity">
    <text evidence="4 16">Belongs to the MRE11/RAD32 family.</text>
</comment>
<evidence type="ECO:0000256" key="11">
    <source>
        <dbReference type="ARBA" id="ARBA00022839"/>
    </source>
</evidence>
<dbReference type="PANTHER" id="PTHR10139">
    <property type="entry name" value="DOUBLE-STRAND BREAK REPAIR PROTEIN MRE11"/>
    <property type="match status" value="1"/>
</dbReference>
<evidence type="ECO:0000256" key="2">
    <source>
        <dbReference type="ARBA" id="ARBA00004123"/>
    </source>
</evidence>
<dbReference type="GO" id="GO:0007095">
    <property type="term" value="P:mitotic G2 DNA damage checkpoint signaling"/>
    <property type="evidence" value="ECO:0007669"/>
    <property type="project" value="TreeGrafter"/>
</dbReference>
<dbReference type="OrthoDB" id="30417at2759"/>
<comment type="subcellular location">
    <subcellularLocation>
        <location evidence="3">Chromosome</location>
    </subcellularLocation>
    <subcellularLocation>
        <location evidence="2">Nucleus</location>
    </subcellularLocation>
</comment>
<reference evidence="20" key="1">
    <citation type="submission" date="2016-05" db="EMBL/GenBank/DDBJ databases">
        <title>Comparative genomics of biotechnologically important yeasts.</title>
        <authorList>
            <consortium name="DOE Joint Genome Institute"/>
            <person name="Riley R."/>
            <person name="Haridas S."/>
            <person name="Wolfe K.H."/>
            <person name="Lopes M.R."/>
            <person name="Hittinger C.T."/>
            <person name="Goker M."/>
            <person name="Salamov A."/>
            <person name="Wisecaver J."/>
            <person name="Long T.M."/>
            <person name="Aerts A.L."/>
            <person name="Barry K."/>
            <person name="Choi C."/>
            <person name="Clum A."/>
            <person name="Coughlan A.Y."/>
            <person name="Deshpande S."/>
            <person name="Douglass A.P."/>
            <person name="Hanson S.J."/>
            <person name="Klenk H.-P."/>
            <person name="Labutti K."/>
            <person name="Lapidus A."/>
            <person name="Lindquist E."/>
            <person name="Lipzen A."/>
            <person name="Meier-Kolthoff J.P."/>
            <person name="Ohm R.A."/>
            <person name="Otillar R.P."/>
            <person name="Pangilinan J."/>
            <person name="Peng Y."/>
            <person name="Rokas A."/>
            <person name="Rosa C.A."/>
            <person name="Scheuner C."/>
            <person name="Sibirny A.A."/>
            <person name="Slot J.C."/>
            <person name="Stielow J.B."/>
            <person name="Sun H."/>
            <person name="Kurtzman C.P."/>
            <person name="Blackwell M."/>
            <person name="Grigoriev I.V."/>
            <person name="Jeffries T.W."/>
        </authorList>
    </citation>
    <scope>NUCLEOTIDE SEQUENCE [LARGE SCALE GENOMIC DNA]</scope>
    <source>
        <strain evidence="20">DSM 1968</strain>
    </source>
</reference>
<dbReference type="InterPro" id="IPR029052">
    <property type="entry name" value="Metallo-depent_PP-like"/>
</dbReference>
<evidence type="ECO:0000256" key="9">
    <source>
        <dbReference type="ARBA" id="ARBA00022763"/>
    </source>
</evidence>
<dbReference type="InterPro" id="IPR007281">
    <property type="entry name" value="Mre11_DNA-bd"/>
</dbReference>
<dbReference type="Gene3D" id="3.30.110.110">
    <property type="entry name" value="Mre11, capping domain"/>
    <property type="match status" value="1"/>
</dbReference>
<evidence type="ECO:0000256" key="1">
    <source>
        <dbReference type="ARBA" id="ARBA00001936"/>
    </source>
</evidence>
<evidence type="ECO:0000256" key="12">
    <source>
        <dbReference type="ARBA" id="ARBA00023204"/>
    </source>
</evidence>
<dbReference type="GO" id="GO:0010780">
    <property type="term" value="P:meiotic DNA double-strand break formation involved in reciprocal meiotic recombination"/>
    <property type="evidence" value="ECO:0007669"/>
    <property type="project" value="EnsemblFungi"/>
</dbReference>
<dbReference type="FunCoup" id="A0A1D2VP66">
    <property type="interactions" value="1016"/>
</dbReference>
<dbReference type="Pfam" id="PF04152">
    <property type="entry name" value="Mre11_DNA_bind"/>
    <property type="match status" value="1"/>
</dbReference>
<evidence type="ECO:0000256" key="4">
    <source>
        <dbReference type="ARBA" id="ARBA00009028"/>
    </source>
</evidence>
<evidence type="ECO:0000313" key="19">
    <source>
        <dbReference type="EMBL" id="ODV63345.1"/>
    </source>
</evidence>
<dbReference type="GO" id="GO:0035753">
    <property type="term" value="P:maintenance of DNA trinucleotide repeats"/>
    <property type="evidence" value="ECO:0007669"/>
    <property type="project" value="EnsemblFungi"/>
</dbReference>
<gene>
    <name evidence="19" type="ORF">ASCRUDRAFT_27966</name>
</gene>
<keyword evidence="9 16" id="KW-0227">DNA damage</keyword>
<dbReference type="GO" id="GO:1990918">
    <property type="term" value="P:double-strand break repair involved in meiotic recombination"/>
    <property type="evidence" value="ECO:0007669"/>
    <property type="project" value="EnsemblFungi"/>
</dbReference>
<dbReference type="GO" id="GO:0006303">
    <property type="term" value="P:double-strand break repair via nonhomologous end joining"/>
    <property type="evidence" value="ECO:0007669"/>
    <property type="project" value="EnsemblFungi"/>
</dbReference>
<evidence type="ECO:0000256" key="3">
    <source>
        <dbReference type="ARBA" id="ARBA00004286"/>
    </source>
</evidence>
<keyword evidence="11 16" id="KW-0269">Exonuclease</keyword>
<dbReference type="FunFam" id="3.60.21.10:FF:000011">
    <property type="entry name" value="Double-strand break repair protein"/>
    <property type="match status" value="1"/>
</dbReference>
<dbReference type="GO" id="GO:0060090">
    <property type="term" value="F:molecular adaptor activity"/>
    <property type="evidence" value="ECO:0007669"/>
    <property type="project" value="EnsemblFungi"/>
</dbReference>
<keyword evidence="10 16" id="KW-0378">Hydrolase</keyword>
<keyword evidence="5" id="KW-0158">Chromosome</keyword>
<proteinExistence type="inferred from homology"/>
<dbReference type="CDD" id="cd00840">
    <property type="entry name" value="MPP_Mre11_N"/>
    <property type="match status" value="1"/>
</dbReference>
<keyword evidence="8 16" id="KW-0255">Endonuclease</keyword>
<dbReference type="GO" id="GO:0030145">
    <property type="term" value="F:manganese ion binding"/>
    <property type="evidence" value="ECO:0007669"/>
    <property type="project" value="EnsemblFungi"/>
</dbReference>
<dbReference type="InterPro" id="IPR003701">
    <property type="entry name" value="Mre11"/>
</dbReference>
<evidence type="ECO:0000256" key="13">
    <source>
        <dbReference type="ARBA" id="ARBA00023211"/>
    </source>
</evidence>
<dbReference type="GO" id="GO:0035861">
    <property type="term" value="C:site of double-strand break"/>
    <property type="evidence" value="ECO:0007669"/>
    <property type="project" value="EnsemblFungi"/>
</dbReference>
<dbReference type="GO" id="GO:0010791">
    <property type="term" value="P:DNA double-strand break processing involved in repair via synthesis-dependent strand annealing"/>
    <property type="evidence" value="ECO:0007669"/>
    <property type="project" value="EnsemblFungi"/>
</dbReference>
<dbReference type="PANTHER" id="PTHR10139:SF1">
    <property type="entry name" value="DOUBLE-STRAND BREAK REPAIR PROTEIN MRE11"/>
    <property type="match status" value="1"/>
</dbReference>
<organism evidence="19 20">
    <name type="scientific">Ascoidea rubescens DSM 1968</name>
    <dbReference type="NCBI Taxonomy" id="1344418"/>
    <lineage>
        <taxon>Eukaryota</taxon>
        <taxon>Fungi</taxon>
        <taxon>Dikarya</taxon>
        <taxon>Ascomycota</taxon>
        <taxon>Saccharomycotina</taxon>
        <taxon>Saccharomycetes</taxon>
        <taxon>Ascoideaceae</taxon>
        <taxon>Ascoidea</taxon>
    </lineage>
</organism>
<dbReference type="Proteomes" id="UP000095038">
    <property type="component" value="Unassembled WGS sequence"/>
</dbReference>
<dbReference type="InterPro" id="IPR041796">
    <property type="entry name" value="Mre11_N"/>
</dbReference>
<dbReference type="RefSeq" id="XP_020049652.1">
    <property type="nucleotide sequence ID" value="XM_020190026.1"/>
</dbReference>
<dbReference type="EMBL" id="KV454475">
    <property type="protein sequence ID" value="ODV63345.1"/>
    <property type="molecule type" value="Genomic_DNA"/>
</dbReference>
<feature type="non-terminal residue" evidence="19">
    <location>
        <position position="518"/>
    </location>
</feature>
<keyword evidence="20" id="KW-1185">Reference proteome</keyword>
<dbReference type="GeneID" id="30963662"/>
<keyword evidence="12 16" id="KW-0234">DNA repair</keyword>
<dbReference type="NCBIfam" id="TIGR00583">
    <property type="entry name" value="mre11"/>
    <property type="match status" value="1"/>
</dbReference>
<dbReference type="GO" id="GO:0000723">
    <property type="term" value="P:telomere maintenance"/>
    <property type="evidence" value="ECO:0007669"/>
    <property type="project" value="EnsemblFungi"/>
</dbReference>
<dbReference type="Gene3D" id="3.60.21.10">
    <property type="match status" value="1"/>
</dbReference>
<evidence type="ECO:0000256" key="8">
    <source>
        <dbReference type="ARBA" id="ARBA00022759"/>
    </source>
</evidence>
<dbReference type="GO" id="GO:0097552">
    <property type="term" value="P:mitochondrial double-strand break repair via homologous recombination"/>
    <property type="evidence" value="ECO:0007669"/>
    <property type="project" value="EnsemblFungi"/>
</dbReference>
<dbReference type="GO" id="GO:0000014">
    <property type="term" value="F:single-stranded DNA endodeoxyribonuclease activity"/>
    <property type="evidence" value="ECO:0007669"/>
    <property type="project" value="TreeGrafter"/>
</dbReference>